<dbReference type="CDD" id="cd05403">
    <property type="entry name" value="NT_KNTase_like"/>
    <property type="match status" value="1"/>
</dbReference>
<name>A0A8J3I6I1_9CHLR</name>
<dbReference type="InterPro" id="IPR043519">
    <property type="entry name" value="NT_sf"/>
</dbReference>
<dbReference type="InterPro" id="IPR002934">
    <property type="entry name" value="Polymerase_NTP_transf_dom"/>
</dbReference>
<protein>
    <submittedName>
        <fullName evidence="4">Nucleotidyltransferase</fullName>
    </submittedName>
</protein>
<comment type="caution">
    <text evidence="4">The sequence shown here is derived from an EMBL/GenBank/DDBJ whole genome shotgun (WGS) entry which is preliminary data.</text>
</comment>
<dbReference type="EMBL" id="BNJF01000002">
    <property type="protein sequence ID" value="GHO46758.1"/>
    <property type="molecule type" value="Genomic_DNA"/>
</dbReference>
<dbReference type="RefSeq" id="WP_220196115.1">
    <property type="nucleotide sequence ID" value="NZ_BNJF01000002.1"/>
</dbReference>
<evidence type="ECO:0000259" key="2">
    <source>
        <dbReference type="Pfam" id="PF01909"/>
    </source>
</evidence>
<dbReference type="GO" id="GO:0016779">
    <property type="term" value="F:nucleotidyltransferase activity"/>
    <property type="evidence" value="ECO:0007669"/>
    <property type="project" value="InterPro"/>
</dbReference>
<proteinExistence type="predicted"/>
<keyword evidence="5" id="KW-1185">Reference proteome</keyword>
<dbReference type="Pfam" id="PF13427">
    <property type="entry name" value="AadA_C"/>
    <property type="match status" value="1"/>
</dbReference>
<dbReference type="AlphaFoldDB" id="A0A8J3I6I1"/>
<evidence type="ECO:0000313" key="5">
    <source>
        <dbReference type="Proteomes" id="UP000612362"/>
    </source>
</evidence>
<dbReference type="InterPro" id="IPR025184">
    <property type="entry name" value="AadA_C"/>
</dbReference>
<organism evidence="4 5">
    <name type="scientific">Ktedonospora formicarum</name>
    <dbReference type="NCBI Taxonomy" id="2778364"/>
    <lineage>
        <taxon>Bacteria</taxon>
        <taxon>Bacillati</taxon>
        <taxon>Chloroflexota</taxon>
        <taxon>Ktedonobacteria</taxon>
        <taxon>Ktedonobacterales</taxon>
        <taxon>Ktedonobacteraceae</taxon>
        <taxon>Ktedonospora</taxon>
    </lineage>
</organism>
<keyword evidence="1" id="KW-0808">Transferase</keyword>
<dbReference type="Pfam" id="PF01909">
    <property type="entry name" value="NTP_transf_2"/>
    <property type="match status" value="1"/>
</dbReference>
<evidence type="ECO:0000259" key="3">
    <source>
        <dbReference type="Pfam" id="PF13427"/>
    </source>
</evidence>
<evidence type="ECO:0000313" key="4">
    <source>
        <dbReference type="EMBL" id="GHO46758.1"/>
    </source>
</evidence>
<sequence length="278" mass="31350">MEEKPILPEALAIQAQPTPYDDVNAVLHTFASIAQNTLADQFVGMYAYGSLALGGFDPDTSDIDFIVITRGTLSDHHITALREIHKRFDASQSPWAAKLEAAYIPLKVLQHHTPTTTRYPQVEKGTALFEGPLEEGWLFQCYTLREHGIRVAGPNPHTLSEPITPRTMRRAVPTIPKMWQEQARSDPSWLDWLRVRHNQAFVVLTLCRLLFTLTTATVASKPTAAHWAQSNLDSQWTNLIEQALNNQHNPEQVPESDIESTLSLLQYTIEQCQAYKVL</sequence>
<feature type="domain" description="Polymerase nucleotidyl transferase" evidence="2">
    <location>
        <begin position="44"/>
        <end position="74"/>
    </location>
</feature>
<feature type="domain" description="Adenylyltransferase AadA C-terminal" evidence="3">
    <location>
        <begin position="187"/>
        <end position="258"/>
    </location>
</feature>
<dbReference type="Proteomes" id="UP000612362">
    <property type="component" value="Unassembled WGS sequence"/>
</dbReference>
<dbReference type="SUPFAM" id="SSF81301">
    <property type="entry name" value="Nucleotidyltransferase"/>
    <property type="match status" value="1"/>
</dbReference>
<evidence type="ECO:0000256" key="1">
    <source>
        <dbReference type="ARBA" id="ARBA00022679"/>
    </source>
</evidence>
<accession>A0A8J3I6I1</accession>
<reference evidence="4" key="1">
    <citation type="submission" date="2020-10" db="EMBL/GenBank/DDBJ databases">
        <title>Taxonomic study of unclassified bacteria belonging to the class Ktedonobacteria.</title>
        <authorList>
            <person name="Yabe S."/>
            <person name="Wang C.M."/>
            <person name="Zheng Y."/>
            <person name="Sakai Y."/>
            <person name="Cavaletti L."/>
            <person name="Monciardini P."/>
            <person name="Donadio S."/>
        </authorList>
    </citation>
    <scope>NUCLEOTIDE SEQUENCE</scope>
    <source>
        <strain evidence="4">SOSP1-1</strain>
    </source>
</reference>
<gene>
    <name evidence="4" type="ORF">KSX_49210</name>
</gene>